<dbReference type="OrthoDB" id="4868247at2"/>
<evidence type="ECO:0000313" key="1">
    <source>
        <dbReference type="EMBL" id="ALS23144.1"/>
    </source>
</evidence>
<reference evidence="2" key="1">
    <citation type="submission" date="2015-12" db="EMBL/GenBank/DDBJ databases">
        <title>Complete genome sequences of two moderately thermophilic Paenibacillus species.</title>
        <authorList>
            <person name="Butler R.III."/>
            <person name="Wang J."/>
            <person name="Stark B.C."/>
            <person name="Pombert J.-F."/>
        </authorList>
    </citation>
    <scope>NUCLEOTIDE SEQUENCE [LARGE SCALE GENOMIC DNA]</scope>
    <source>
        <strain evidence="2">32O-Y</strain>
    </source>
</reference>
<dbReference type="RefSeq" id="WP_082660804.1">
    <property type="nucleotide sequence ID" value="NZ_CP013652.1"/>
</dbReference>
<protein>
    <submittedName>
        <fullName evidence="1">GDYXXLXY protein</fullName>
    </submittedName>
</protein>
<dbReference type="Proteomes" id="UP000061660">
    <property type="component" value="Chromosome"/>
</dbReference>
<reference evidence="1 2" key="2">
    <citation type="journal article" date="2016" name="Genome Announc.">
        <title>Complete Genome Sequences of Two Interactive Moderate Thermophiles, Paenibacillus napthalenovorans 32O-Y and Paenibacillus sp. 32O-W.</title>
        <authorList>
            <person name="Butler R.R.III."/>
            <person name="Wang J."/>
            <person name="Stark B.C."/>
            <person name="Pombert J.F."/>
        </authorList>
    </citation>
    <scope>NUCLEOTIDE SEQUENCE [LARGE SCALE GENOMIC DNA]</scope>
    <source>
        <strain evidence="1 2">32O-Y</strain>
    </source>
</reference>
<name>A0A0U2UAB7_9BACL</name>
<dbReference type="KEGG" id="pnp:IJ22_27710"/>
<accession>A0A0U2UAB7</accession>
<keyword evidence="2" id="KW-1185">Reference proteome</keyword>
<dbReference type="STRING" id="162209.IJ22_27710"/>
<dbReference type="InterPro" id="IPR025833">
    <property type="entry name" value="GDYXXLXY"/>
</dbReference>
<dbReference type="EMBL" id="CP013652">
    <property type="protein sequence ID" value="ALS23144.1"/>
    <property type="molecule type" value="Genomic_DNA"/>
</dbReference>
<dbReference type="AlphaFoldDB" id="A0A0U2UAB7"/>
<dbReference type="PATRIC" id="fig|162209.4.peg.2951"/>
<sequence length="180" mass="19632">MSNGSAVSVKRRSLLVFGLVLLQALVLAGVAVSYYAVGWFGQDVRVRTVPVDPRDLLYGDYVTLSYDISRLDPSLWKDPGSRAERGKTIFVVAAPGADGLFEAKAAYGSKPSAGQGEVVLKGRINYNWDDAIAVKYGIEKYYVPENTGQALEEKADRLIVHLKVAPWGQAAIQGLEDRKD</sequence>
<dbReference type="Pfam" id="PF14345">
    <property type="entry name" value="GDYXXLXY"/>
    <property type="match status" value="1"/>
</dbReference>
<proteinExistence type="predicted"/>
<organism evidence="1 2">
    <name type="scientific">Paenibacillus naphthalenovorans</name>
    <dbReference type="NCBI Taxonomy" id="162209"/>
    <lineage>
        <taxon>Bacteria</taxon>
        <taxon>Bacillati</taxon>
        <taxon>Bacillota</taxon>
        <taxon>Bacilli</taxon>
        <taxon>Bacillales</taxon>
        <taxon>Paenibacillaceae</taxon>
        <taxon>Paenibacillus</taxon>
    </lineage>
</organism>
<gene>
    <name evidence="1" type="ORF">IJ22_27710</name>
</gene>
<evidence type="ECO:0000313" key="2">
    <source>
        <dbReference type="Proteomes" id="UP000061660"/>
    </source>
</evidence>